<evidence type="ECO:0000256" key="3">
    <source>
        <dbReference type="ARBA" id="ARBA00022502"/>
    </source>
</evidence>
<dbReference type="GO" id="GO:0005789">
    <property type="term" value="C:endoplasmic reticulum membrane"/>
    <property type="evidence" value="ECO:0007669"/>
    <property type="project" value="TreeGrafter"/>
</dbReference>
<keyword evidence="7 8" id="KW-0472">Membrane</keyword>
<keyword evidence="4 8" id="KW-0812">Transmembrane</keyword>
<proteinExistence type="inferred from homology"/>
<evidence type="ECO:0000256" key="4">
    <source>
        <dbReference type="ARBA" id="ARBA00022692"/>
    </source>
</evidence>
<organism evidence="10">
    <name type="scientific">Rosellinia necatrix</name>
    <name type="common">White root-rot fungus</name>
    <dbReference type="NCBI Taxonomy" id="77044"/>
    <lineage>
        <taxon>Eukaryota</taxon>
        <taxon>Fungi</taxon>
        <taxon>Dikarya</taxon>
        <taxon>Ascomycota</taxon>
        <taxon>Pezizomycotina</taxon>
        <taxon>Sordariomycetes</taxon>
        <taxon>Xylariomycetidae</taxon>
        <taxon>Xylariales</taxon>
        <taxon>Xylariaceae</taxon>
        <taxon>Rosellinia</taxon>
    </lineage>
</organism>
<dbReference type="EMBL" id="DF977537">
    <property type="protein sequence ID" value="GAW27239.1"/>
    <property type="molecule type" value="Genomic_DNA"/>
</dbReference>
<dbReference type="InterPro" id="IPR039545">
    <property type="entry name" value="PGAP2"/>
</dbReference>
<name>A0A1S8AB15_ROSNE</name>
<keyword evidence="11" id="KW-1185">Reference proteome</keyword>
<feature type="transmembrane region" description="Helical" evidence="8">
    <location>
        <begin position="77"/>
        <end position="99"/>
    </location>
</feature>
<evidence type="ECO:0000313" key="10">
    <source>
        <dbReference type="EMBL" id="GAW27239.1"/>
    </source>
</evidence>
<dbReference type="PANTHER" id="PTHR12892">
    <property type="entry name" value="FGF RECEPTOR ACTIVATING PROTEIN 1"/>
    <property type="match status" value="1"/>
</dbReference>
<sequence length="256" mass="29456">MSTYKDKDIRVDRVSFNAKWVSWAHTGFAYAAFLSAFVVGISLHYHKIVQNQYYGYPDEWFPSVSATIGDRYPERSFFMFFIAITSGPRFALVALWYTLTRRSGKILPEFVAVTGLFRTLTCGGWTYITSTDNHYWHDIFMISYLVATIPWTAGCLTLSPPNAKAIKYRKYIATAFFTTIIPMVYFFVQHKMHRVAGGSSSLPRDIFISNPFLAYTTYSFFEWSLILYDIAFDAVTALDFDAFEIIVQHVSTGYVR</sequence>
<evidence type="ECO:0000256" key="2">
    <source>
        <dbReference type="ARBA" id="ARBA00007414"/>
    </source>
</evidence>
<evidence type="ECO:0000313" key="11">
    <source>
        <dbReference type="Proteomes" id="UP000054516"/>
    </source>
</evidence>
<evidence type="ECO:0000256" key="6">
    <source>
        <dbReference type="ARBA" id="ARBA00023034"/>
    </source>
</evidence>
<feature type="transmembrane region" description="Helical" evidence="8">
    <location>
        <begin position="20"/>
        <end position="45"/>
    </location>
</feature>
<dbReference type="GO" id="GO:0006506">
    <property type="term" value="P:GPI anchor biosynthetic process"/>
    <property type="evidence" value="ECO:0007669"/>
    <property type="project" value="UniProtKB-KW"/>
</dbReference>
<dbReference type="Proteomes" id="UP000054516">
    <property type="component" value="Unassembled WGS sequence"/>
</dbReference>
<keyword evidence="5 8" id="KW-1133">Transmembrane helix</keyword>
<protein>
    <submittedName>
        <fullName evidence="10">Putative calcofluor white hypersensitive protein</fullName>
    </submittedName>
</protein>
<evidence type="ECO:0000256" key="8">
    <source>
        <dbReference type="SAM" id="Phobius"/>
    </source>
</evidence>
<evidence type="ECO:0000256" key="5">
    <source>
        <dbReference type="ARBA" id="ARBA00022989"/>
    </source>
</evidence>
<feature type="transmembrane region" description="Helical" evidence="8">
    <location>
        <begin position="106"/>
        <end position="127"/>
    </location>
</feature>
<dbReference type="OrthoDB" id="68581at2759"/>
<feature type="transmembrane region" description="Helical" evidence="8">
    <location>
        <begin position="171"/>
        <end position="188"/>
    </location>
</feature>
<keyword evidence="6" id="KW-0333">Golgi apparatus</keyword>
<feature type="domain" description="CWH43-like N-terminal" evidence="9">
    <location>
        <begin position="18"/>
        <end position="242"/>
    </location>
</feature>
<comment type="similarity">
    <text evidence="2">Belongs to the PGAP2 family.</text>
</comment>
<dbReference type="InterPro" id="IPR019402">
    <property type="entry name" value="CWH43_N"/>
</dbReference>
<evidence type="ECO:0000256" key="1">
    <source>
        <dbReference type="ARBA" id="ARBA00004653"/>
    </source>
</evidence>
<comment type="subcellular location">
    <subcellularLocation>
        <location evidence="1">Golgi apparatus membrane</location>
        <topology evidence="1">Multi-pass membrane protein</topology>
    </subcellularLocation>
</comment>
<feature type="transmembrane region" description="Helical" evidence="8">
    <location>
        <begin position="139"/>
        <end position="159"/>
    </location>
</feature>
<dbReference type="STRING" id="77044.A0A1S8AB15"/>
<gene>
    <name evidence="10" type="ORF">SAMD00023353_9200290</name>
</gene>
<keyword evidence="3" id="KW-0337">GPI-anchor biosynthesis</keyword>
<dbReference type="GO" id="GO:0000139">
    <property type="term" value="C:Golgi membrane"/>
    <property type="evidence" value="ECO:0007669"/>
    <property type="project" value="UniProtKB-SubCell"/>
</dbReference>
<dbReference type="OMA" id="MRHNARC"/>
<dbReference type="PANTHER" id="PTHR12892:SF11">
    <property type="entry name" value="POST-GPI ATTACHMENT TO PROTEINS FACTOR 2"/>
    <property type="match status" value="1"/>
</dbReference>
<evidence type="ECO:0000259" key="9">
    <source>
        <dbReference type="Pfam" id="PF10277"/>
    </source>
</evidence>
<accession>A0A1S8AB15</accession>
<dbReference type="Pfam" id="PF10277">
    <property type="entry name" value="Frag1"/>
    <property type="match status" value="1"/>
</dbReference>
<dbReference type="AlphaFoldDB" id="A0A1S8AB15"/>
<evidence type="ECO:0000256" key="7">
    <source>
        <dbReference type="ARBA" id="ARBA00023136"/>
    </source>
</evidence>
<reference evidence="10" key="1">
    <citation type="submission" date="2016-03" db="EMBL/GenBank/DDBJ databases">
        <title>Draft genome sequence of Rosellinia necatrix.</title>
        <authorList>
            <person name="Kanematsu S."/>
        </authorList>
    </citation>
    <scope>NUCLEOTIDE SEQUENCE [LARGE SCALE GENOMIC DNA]</scope>
    <source>
        <strain evidence="10">W97</strain>
    </source>
</reference>